<keyword evidence="2" id="KW-1185">Reference proteome</keyword>
<proteinExistence type="predicted"/>
<reference evidence="1" key="1">
    <citation type="submission" date="2020-10" db="EMBL/GenBank/DDBJ databases">
        <title>Sequencing the genomes of 1000 actinobacteria strains.</title>
        <authorList>
            <person name="Klenk H.-P."/>
        </authorList>
    </citation>
    <scope>NUCLEOTIDE SEQUENCE</scope>
    <source>
        <strain evidence="1">DSM 45354</strain>
    </source>
</reference>
<accession>A0A927N1I8</accession>
<gene>
    <name evidence="1" type="ORF">HEB94_006905</name>
</gene>
<evidence type="ECO:0000313" key="2">
    <source>
        <dbReference type="Proteomes" id="UP000638648"/>
    </source>
</evidence>
<dbReference type="AlphaFoldDB" id="A0A927N1I8"/>
<dbReference type="RefSeq" id="WP_192753485.1">
    <property type="nucleotide sequence ID" value="NZ_BAABJL010000254.1"/>
</dbReference>
<dbReference type="Proteomes" id="UP000638648">
    <property type="component" value="Unassembled WGS sequence"/>
</dbReference>
<dbReference type="EMBL" id="JADBEM010000001">
    <property type="protein sequence ID" value="MBE1610057.1"/>
    <property type="molecule type" value="Genomic_DNA"/>
</dbReference>
<comment type="caution">
    <text evidence="1">The sequence shown here is derived from an EMBL/GenBank/DDBJ whole genome shotgun (WGS) entry which is preliminary data.</text>
</comment>
<sequence>MRRTLTGWPYHPRCERIAGIAPTNFAELEARVRGLESRVQRTEEDAAAIITTVSETREDVRWLKRAVQVLLEDRGRAVPPEDDE</sequence>
<organism evidence="1 2">
    <name type="scientific">Actinopolymorpha pittospori</name>
    <dbReference type="NCBI Taxonomy" id="648752"/>
    <lineage>
        <taxon>Bacteria</taxon>
        <taxon>Bacillati</taxon>
        <taxon>Actinomycetota</taxon>
        <taxon>Actinomycetes</taxon>
        <taxon>Propionibacteriales</taxon>
        <taxon>Actinopolymorphaceae</taxon>
        <taxon>Actinopolymorpha</taxon>
    </lineage>
</organism>
<name>A0A927N1I8_9ACTN</name>
<evidence type="ECO:0000313" key="1">
    <source>
        <dbReference type="EMBL" id="MBE1610057.1"/>
    </source>
</evidence>
<protein>
    <submittedName>
        <fullName evidence="1">Coiled-coil protein SlyX</fullName>
    </submittedName>
</protein>